<dbReference type="RefSeq" id="WP_118389695.1">
    <property type="nucleotide sequence ID" value="NZ_JAQDCR010000003.1"/>
</dbReference>
<dbReference type="EMBL" id="QSHU01000004">
    <property type="protein sequence ID" value="RHC40455.1"/>
    <property type="molecule type" value="Genomic_DNA"/>
</dbReference>
<accession>A0A414A4F2</accession>
<evidence type="ECO:0000313" key="1">
    <source>
        <dbReference type="EMBL" id="RHC40455.1"/>
    </source>
</evidence>
<protein>
    <submittedName>
        <fullName evidence="1">Uncharacterized protein</fullName>
    </submittedName>
</protein>
<proteinExistence type="predicted"/>
<name>A0A414A4F2_9FIRM</name>
<gene>
    <name evidence="1" type="ORF">DW848_04805</name>
</gene>
<dbReference type="AlphaFoldDB" id="A0A414A4F2"/>
<sequence length="163" mass="18635">MECNRKVCFKELIDKTPIRSSSCNRDCLISFDDRKNISISENRKKYLLHNDLSNYIAVFHVDGAMVQDNDKIKCDNLLIDATGMKAIFVELKGTDLAHALQQINQTIDMMRDDISDCTKYARIVTSNRTNVPNIRANPEYIKLYKKAEVKISANSIEEKISSL</sequence>
<evidence type="ECO:0000313" key="2">
    <source>
        <dbReference type="Proteomes" id="UP000286104"/>
    </source>
</evidence>
<organism evidence="1 2">
    <name type="scientific">Agathobacter rectalis</name>
    <dbReference type="NCBI Taxonomy" id="39491"/>
    <lineage>
        <taxon>Bacteria</taxon>
        <taxon>Bacillati</taxon>
        <taxon>Bacillota</taxon>
        <taxon>Clostridia</taxon>
        <taxon>Lachnospirales</taxon>
        <taxon>Lachnospiraceae</taxon>
        <taxon>Agathobacter</taxon>
    </lineage>
</organism>
<dbReference type="Proteomes" id="UP000286104">
    <property type="component" value="Unassembled WGS sequence"/>
</dbReference>
<comment type="caution">
    <text evidence="1">The sequence shown here is derived from an EMBL/GenBank/DDBJ whole genome shotgun (WGS) entry which is preliminary data.</text>
</comment>
<reference evidence="1 2" key="1">
    <citation type="submission" date="2018-08" db="EMBL/GenBank/DDBJ databases">
        <title>A genome reference for cultivated species of the human gut microbiota.</title>
        <authorList>
            <person name="Zou Y."/>
            <person name="Xue W."/>
            <person name="Luo G."/>
        </authorList>
    </citation>
    <scope>NUCLEOTIDE SEQUENCE [LARGE SCALE GENOMIC DNA]</scope>
    <source>
        <strain evidence="1 2">AM36-3AA</strain>
    </source>
</reference>